<name>A0AAU8G8M6_9CHLR</name>
<accession>A0AAU8G8M6</accession>
<protein>
    <submittedName>
        <fullName evidence="2">Uncharacterized protein</fullName>
    </submittedName>
</protein>
<keyword evidence="1" id="KW-0472">Membrane</keyword>
<feature type="transmembrane region" description="Helical" evidence="1">
    <location>
        <begin position="47"/>
        <end position="68"/>
    </location>
</feature>
<reference evidence="2" key="1">
    <citation type="submission" date="2024-06" db="EMBL/GenBank/DDBJ databases">
        <title>A Novel Isolate, Dehalogenimonas sp. Strain 4OHTPN, Dechlorinates Aromatic 4 Hydroxy chlorothalonil by a Novel Reductive Dehalogenase.</title>
        <authorList>
            <person name="Liu G."/>
        </authorList>
    </citation>
    <scope>NUCLEOTIDE SEQUENCE</scope>
    <source>
        <strain evidence="2">4OHTPN</strain>
    </source>
</reference>
<dbReference type="EMBL" id="CP159307">
    <property type="protein sequence ID" value="XCH32966.1"/>
    <property type="molecule type" value="Genomic_DNA"/>
</dbReference>
<dbReference type="AlphaFoldDB" id="A0AAU8G8M6"/>
<keyword evidence="1" id="KW-1133">Transmembrane helix</keyword>
<dbReference type="RefSeq" id="WP_353714228.1">
    <property type="nucleotide sequence ID" value="NZ_CP159307.1"/>
</dbReference>
<feature type="transmembrane region" description="Helical" evidence="1">
    <location>
        <begin position="20"/>
        <end position="41"/>
    </location>
</feature>
<keyword evidence="1" id="KW-0812">Transmembrane</keyword>
<gene>
    <name evidence="2" type="ORF">ABV300_07375</name>
</gene>
<evidence type="ECO:0000313" key="2">
    <source>
        <dbReference type="EMBL" id="XCH32966.1"/>
    </source>
</evidence>
<evidence type="ECO:0000256" key="1">
    <source>
        <dbReference type="SAM" id="Phobius"/>
    </source>
</evidence>
<feature type="transmembrane region" description="Helical" evidence="1">
    <location>
        <begin position="110"/>
        <end position="128"/>
    </location>
</feature>
<proteinExistence type="predicted"/>
<organism evidence="2">
    <name type="scientific">Dehalogenimonas sp. 4OHTPN</name>
    <dbReference type="NCBI Taxonomy" id="3166643"/>
    <lineage>
        <taxon>Bacteria</taxon>
        <taxon>Bacillati</taxon>
        <taxon>Chloroflexota</taxon>
        <taxon>Dehalococcoidia</taxon>
        <taxon>Dehalococcoidales</taxon>
        <taxon>Dehalococcoidaceae</taxon>
        <taxon>Dehalogenimonas</taxon>
    </lineage>
</organism>
<sequence length="172" mass="19726">MPSSGQTVPKTIKLKVLSSFIIMNVVCILPLMSLVFSQHFYDFSLGVLIFCYTTIILIFYSFLLNPALKNSSDYVSFANNVWRLIVAFLLYFAVIFYVQQYHSSIVNWAWWIHIMASAVSVVITYVVCKKYVYDQADDTIRNISNKLDTNLDTETASSFTENAINTLEKVRL</sequence>
<feature type="transmembrane region" description="Helical" evidence="1">
    <location>
        <begin position="80"/>
        <end position="98"/>
    </location>
</feature>